<keyword evidence="9" id="KW-0902">Two-component regulatory system</keyword>
<dbReference type="SUPFAM" id="SSF47384">
    <property type="entry name" value="Homodimeric domain of signal transducing histidine kinase"/>
    <property type="match status" value="1"/>
</dbReference>
<evidence type="ECO:0000256" key="11">
    <source>
        <dbReference type="SAM" id="Phobius"/>
    </source>
</evidence>
<name>A0A1C3RLV8_9PROT</name>
<dbReference type="InterPro" id="IPR036097">
    <property type="entry name" value="HisK_dim/P_sf"/>
</dbReference>
<keyword evidence="7" id="KW-0418">Kinase</keyword>
<keyword evidence="15" id="KW-1185">Reference proteome</keyword>
<dbReference type="OrthoDB" id="9805942at2"/>
<evidence type="ECO:0000256" key="10">
    <source>
        <dbReference type="ARBA" id="ARBA00023136"/>
    </source>
</evidence>
<dbReference type="PANTHER" id="PTHR45436:SF5">
    <property type="entry name" value="SENSOR HISTIDINE KINASE TRCS"/>
    <property type="match status" value="1"/>
</dbReference>
<evidence type="ECO:0000256" key="7">
    <source>
        <dbReference type="ARBA" id="ARBA00022777"/>
    </source>
</evidence>
<dbReference type="SMART" id="SM00388">
    <property type="entry name" value="HisKA"/>
    <property type="match status" value="1"/>
</dbReference>
<feature type="domain" description="HAMP" evidence="13">
    <location>
        <begin position="252"/>
        <end position="307"/>
    </location>
</feature>
<dbReference type="PRINTS" id="PR00344">
    <property type="entry name" value="BCTRLSENSOR"/>
</dbReference>
<comment type="catalytic activity">
    <reaction evidence="1">
        <text>ATP + protein L-histidine = ADP + protein N-phospho-L-histidine.</text>
        <dbReference type="EC" id="2.7.13.3"/>
    </reaction>
</comment>
<sequence length="540" mass="59388">MQPSFSPQPPRFSRSTRMFSPITLRILAVNMLALGILVIGILYLGEYRRGLILSEVSGLEIQGEMFAAALGEGASIKQVDKNKTLVFSVARQMVGRLVQKGTRARLFALDSSLMADSGELIRRSAENPIHQNESTIEKGLRLAQEFSSKVLFGEQDLPLYIEPPIQTASHFPEAAMALNGEYGGMIRETVDGGIMISVAVPVTRDNHILGALLLSKGSEDIEGALFDVRLHIFKVFLISFGVTIFLSLYFAGTIARPLRKLSKAAHTLRTGMNQRDEIPDLTKRNDEIGDLSQALREMTQALWHRMDAIESFAADVSHELKNPLTSLRSAVETAARVDNPKAQKRLMDIIQHDVSRLDRLITDISEASRVDAEMSRAKTEDIDLCAMLNTLVDIHQAPKEADQANTTPKLVLNAQGQGNYHILGMEGRLVQVFRNLIGNALTFSPKDGTITLTLASHKNSLNILIEDEGPGIPPGNEEKIFKRFYTERPETDEFGNHSGLGLAISKQIVEAHGGTITAENKTDNQGKITGARFIVNLAKS</sequence>
<dbReference type="Pfam" id="PF02518">
    <property type="entry name" value="HATPase_c"/>
    <property type="match status" value="1"/>
</dbReference>
<protein>
    <recommendedName>
        <fullName evidence="3">histidine kinase</fullName>
        <ecNumber evidence="3">2.7.13.3</ecNumber>
    </recommendedName>
</protein>
<dbReference type="GO" id="GO:0000155">
    <property type="term" value="F:phosphorelay sensor kinase activity"/>
    <property type="evidence" value="ECO:0007669"/>
    <property type="project" value="InterPro"/>
</dbReference>
<evidence type="ECO:0000259" key="13">
    <source>
        <dbReference type="PROSITE" id="PS50885"/>
    </source>
</evidence>
<dbReference type="PROSITE" id="PS50885">
    <property type="entry name" value="HAMP"/>
    <property type="match status" value="1"/>
</dbReference>
<organism evidence="14 15">
    <name type="scientific">Candidatus Terasakiella magnetica</name>
    <dbReference type="NCBI Taxonomy" id="1867952"/>
    <lineage>
        <taxon>Bacteria</taxon>
        <taxon>Pseudomonadati</taxon>
        <taxon>Pseudomonadota</taxon>
        <taxon>Alphaproteobacteria</taxon>
        <taxon>Rhodospirillales</taxon>
        <taxon>Terasakiellaceae</taxon>
        <taxon>Terasakiella</taxon>
    </lineage>
</organism>
<proteinExistence type="predicted"/>
<dbReference type="InterPro" id="IPR004358">
    <property type="entry name" value="Sig_transdc_His_kin-like_C"/>
</dbReference>
<dbReference type="SMART" id="SM00304">
    <property type="entry name" value="HAMP"/>
    <property type="match status" value="1"/>
</dbReference>
<dbReference type="Pfam" id="PF13756">
    <property type="entry name" value="Stimulus_sens_1"/>
    <property type="match status" value="1"/>
</dbReference>
<dbReference type="RefSeq" id="WP_069190229.1">
    <property type="nucleotide sequence ID" value="NZ_FLYE01000048.1"/>
</dbReference>
<dbReference type="EMBL" id="FLYE01000048">
    <property type="protein sequence ID" value="SCA58226.1"/>
    <property type="molecule type" value="Genomic_DNA"/>
</dbReference>
<dbReference type="EC" id="2.7.13.3" evidence="3"/>
<feature type="domain" description="Histidine kinase" evidence="12">
    <location>
        <begin position="315"/>
        <end position="540"/>
    </location>
</feature>
<dbReference type="PANTHER" id="PTHR45436">
    <property type="entry name" value="SENSOR HISTIDINE KINASE YKOH"/>
    <property type="match status" value="1"/>
</dbReference>
<dbReference type="InterPro" id="IPR003594">
    <property type="entry name" value="HATPase_dom"/>
</dbReference>
<feature type="transmembrane region" description="Helical" evidence="11">
    <location>
        <begin position="232"/>
        <end position="252"/>
    </location>
</feature>
<evidence type="ECO:0000313" key="14">
    <source>
        <dbReference type="EMBL" id="SCA58226.1"/>
    </source>
</evidence>
<keyword evidence="6 11" id="KW-0812">Transmembrane</keyword>
<dbReference type="STRING" id="1867952.MTBPR1_90073"/>
<dbReference type="AlphaFoldDB" id="A0A1C3RLV8"/>
<keyword evidence="4" id="KW-0597">Phosphoprotein</keyword>
<dbReference type="GO" id="GO:0016020">
    <property type="term" value="C:membrane"/>
    <property type="evidence" value="ECO:0007669"/>
    <property type="project" value="UniProtKB-SubCell"/>
</dbReference>
<dbReference type="InterPro" id="IPR025919">
    <property type="entry name" value="Stimulus_sens_dom"/>
</dbReference>
<evidence type="ECO:0000259" key="12">
    <source>
        <dbReference type="PROSITE" id="PS50109"/>
    </source>
</evidence>
<dbReference type="Gene3D" id="6.10.340.10">
    <property type="match status" value="1"/>
</dbReference>
<dbReference type="Gene3D" id="1.10.287.130">
    <property type="match status" value="1"/>
</dbReference>
<evidence type="ECO:0000256" key="2">
    <source>
        <dbReference type="ARBA" id="ARBA00004370"/>
    </source>
</evidence>
<evidence type="ECO:0000313" key="15">
    <source>
        <dbReference type="Proteomes" id="UP000231658"/>
    </source>
</evidence>
<feature type="transmembrane region" description="Helical" evidence="11">
    <location>
        <begin position="22"/>
        <end position="44"/>
    </location>
</feature>
<dbReference type="SUPFAM" id="SSF55874">
    <property type="entry name" value="ATPase domain of HSP90 chaperone/DNA topoisomerase II/histidine kinase"/>
    <property type="match status" value="1"/>
</dbReference>
<keyword evidence="5 14" id="KW-0808">Transferase</keyword>
<dbReference type="InterPro" id="IPR003661">
    <property type="entry name" value="HisK_dim/P_dom"/>
</dbReference>
<evidence type="ECO:0000256" key="9">
    <source>
        <dbReference type="ARBA" id="ARBA00023012"/>
    </source>
</evidence>
<dbReference type="InterPro" id="IPR050428">
    <property type="entry name" value="TCS_sensor_his_kinase"/>
</dbReference>
<dbReference type="CDD" id="cd00082">
    <property type="entry name" value="HisKA"/>
    <property type="match status" value="1"/>
</dbReference>
<accession>A0A1C3RLV8</accession>
<dbReference type="SUPFAM" id="SSF158472">
    <property type="entry name" value="HAMP domain-like"/>
    <property type="match status" value="1"/>
</dbReference>
<keyword evidence="10 11" id="KW-0472">Membrane</keyword>
<dbReference type="CDD" id="cd06225">
    <property type="entry name" value="HAMP"/>
    <property type="match status" value="1"/>
</dbReference>
<reference evidence="14 15" key="1">
    <citation type="submission" date="2016-07" db="EMBL/GenBank/DDBJ databases">
        <authorList>
            <person name="Lefevre C.T."/>
        </authorList>
    </citation>
    <scope>NUCLEOTIDE SEQUENCE [LARGE SCALE GENOMIC DNA]</scope>
    <source>
        <strain evidence="14">PR1</strain>
    </source>
</reference>
<dbReference type="Proteomes" id="UP000231658">
    <property type="component" value="Unassembled WGS sequence"/>
</dbReference>
<comment type="subcellular location">
    <subcellularLocation>
        <location evidence="2">Membrane</location>
    </subcellularLocation>
</comment>
<evidence type="ECO:0000256" key="3">
    <source>
        <dbReference type="ARBA" id="ARBA00012438"/>
    </source>
</evidence>
<dbReference type="PROSITE" id="PS50109">
    <property type="entry name" value="HIS_KIN"/>
    <property type="match status" value="1"/>
</dbReference>
<evidence type="ECO:0000256" key="1">
    <source>
        <dbReference type="ARBA" id="ARBA00000085"/>
    </source>
</evidence>
<dbReference type="Pfam" id="PF00672">
    <property type="entry name" value="HAMP"/>
    <property type="match status" value="1"/>
</dbReference>
<evidence type="ECO:0000256" key="8">
    <source>
        <dbReference type="ARBA" id="ARBA00022989"/>
    </source>
</evidence>
<dbReference type="InterPro" id="IPR036890">
    <property type="entry name" value="HATPase_C_sf"/>
</dbReference>
<dbReference type="InterPro" id="IPR003660">
    <property type="entry name" value="HAMP_dom"/>
</dbReference>
<dbReference type="InterPro" id="IPR005467">
    <property type="entry name" value="His_kinase_dom"/>
</dbReference>
<dbReference type="Gene3D" id="3.30.565.10">
    <property type="entry name" value="Histidine kinase-like ATPase, C-terminal domain"/>
    <property type="match status" value="1"/>
</dbReference>
<dbReference type="SMART" id="SM00387">
    <property type="entry name" value="HATPase_c"/>
    <property type="match status" value="1"/>
</dbReference>
<dbReference type="InterPro" id="IPR025908">
    <property type="entry name" value="Sensor_TM1"/>
</dbReference>
<evidence type="ECO:0000256" key="6">
    <source>
        <dbReference type="ARBA" id="ARBA00022692"/>
    </source>
</evidence>
<dbReference type="Pfam" id="PF13755">
    <property type="entry name" value="Sensor_TM1"/>
    <property type="match status" value="1"/>
</dbReference>
<keyword evidence="8 11" id="KW-1133">Transmembrane helix</keyword>
<gene>
    <name evidence="14" type="primary">chvG</name>
    <name evidence="14" type="ORF">MTBPR1_90073</name>
</gene>
<evidence type="ECO:0000256" key="5">
    <source>
        <dbReference type="ARBA" id="ARBA00022679"/>
    </source>
</evidence>
<evidence type="ECO:0000256" key="4">
    <source>
        <dbReference type="ARBA" id="ARBA00022553"/>
    </source>
</evidence>
<dbReference type="Pfam" id="PF00512">
    <property type="entry name" value="HisKA"/>
    <property type="match status" value="1"/>
</dbReference>